<feature type="region of interest" description="Disordered" evidence="1">
    <location>
        <begin position="76"/>
        <end position="95"/>
    </location>
</feature>
<dbReference type="Proteomes" id="UP001221757">
    <property type="component" value="Unassembled WGS sequence"/>
</dbReference>
<keyword evidence="3" id="KW-1185">Reference proteome</keyword>
<dbReference type="PROSITE" id="PS51257">
    <property type="entry name" value="PROKAR_LIPOPROTEIN"/>
    <property type="match status" value="1"/>
</dbReference>
<comment type="caution">
    <text evidence="2">The sequence shown here is derived from an EMBL/GenBank/DDBJ whole genome shotgun (WGS) entry which is preliminary data.</text>
</comment>
<sequence>MSRLGNFHQIGWGGCWDKCRASQFGHYRSCPNWENFTKEVGEDVGTIMWLRGAVIDTAVSRAGYLATERAQRAAGLPQNYRNRTPDTSVTGDIGGDAQEYCWGGPGIFGGPHREKKQEQPGEPQL</sequence>
<feature type="compositionally biased region" description="Polar residues" evidence="1">
    <location>
        <begin position="79"/>
        <end position="90"/>
    </location>
</feature>
<reference evidence="2" key="1">
    <citation type="submission" date="2023-03" db="EMBL/GenBank/DDBJ databases">
        <title>Massive genome expansion in bonnet fungi (Mycena s.s.) driven by repeated elements and novel gene families across ecological guilds.</title>
        <authorList>
            <consortium name="Lawrence Berkeley National Laboratory"/>
            <person name="Harder C.B."/>
            <person name="Miyauchi S."/>
            <person name="Viragh M."/>
            <person name="Kuo A."/>
            <person name="Thoen E."/>
            <person name="Andreopoulos B."/>
            <person name="Lu D."/>
            <person name="Skrede I."/>
            <person name="Drula E."/>
            <person name="Henrissat B."/>
            <person name="Morin E."/>
            <person name="Kohler A."/>
            <person name="Barry K."/>
            <person name="LaButti K."/>
            <person name="Morin E."/>
            <person name="Salamov A."/>
            <person name="Lipzen A."/>
            <person name="Mereny Z."/>
            <person name="Hegedus B."/>
            <person name="Baldrian P."/>
            <person name="Stursova M."/>
            <person name="Weitz H."/>
            <person name="Taylor A."/>
            <person name="Grigoriev I.V."/>
            <person name="Nagy L.G."/>
            <person name="Martin F."/>
            <person name="Kauserud H."/>
        </authorList>
    </citation>
    <scope>NUCLEOTIDE SEQUENCE</scope>
    <source>
        <strain evidence="2">CBHHK067</strain>
    </source>
</reference>
<dbReference type="EMBL" id="JARKIE010000056">
    <property type="protein sequence ID" value="KAJ7691792.1"/>
    <property type="molecule type" value="Genomic_DNA"/>
</dbReference>
<feature type="region of interest" description="Disordered" evidence="1">
    <location>
        <begin position="103"/>
        <end position="125"/>
    </location>
</feature>
<name>A0AAD7DHC4_MYCRO</name>
<evidence type="ECO:0000256" key="1">
    <source>
        <dbReference type="SAM" id="MobiDB-lite"/>
    </source>
</evidence>
<gene>
    <name evidence="2" type="ORF">B0H17DRAFT_1133578</name>
</gene>
<accession>A0AAD7DHC4</accession>
<proteinExistence type="predicted"/>
<protein>
    <submittedName>
        <fullName evidence="2">Uncharacterized protein</fullName>
    </submittedName>
</protein>
<evidence type="ECO:0000313" key="2">
    <source>
        <dbReference type="EMBL" id="KAJ7691792.1"/>
    </source>
</evidence>
<dbReference type="AlphaFoldDB" id="A0AAD7DHC4"/>
<organism evidence="2 3">
    <name type="scientific">Mycena rosella</name>
    <name type="common">Pink bonnet</name>
    <name type="synonym">Agaricus rosellus</name>
    <dbReference type="NCBI Taxonomy" id="1033263"/>
    <lineage>
        <taxon>Eukaryota</taxon>
        <taxon>Fungi</taxon>
        <taxon>Dikarya</taxon>
        <taxon>Basidiomycota</taxon>
        <taxon>Agaricomycotina</taxon>
        <taxon>Agaricomycetes</taxon>
        <taxon>Agaricomycetidae</taxon>
        <taxon>Agaricales</taxon>
        <taxon>Marasmiineae</taxon>
        <taxon>Mycenaceae</taxon>
        <taxon>Mycena</taxon>
    </lineage>
</organism>
<evidence type="ECO:0000313" key="3">
    <source>
        <dbReference type="Proteomes" id="UP001221757"/>
    </source>
</evidence>